<dbReference type="EMBL" id="LT882686">
    <property type="protein sequence ID" value="SMY28918.1"/>
    <property type="molecule type" value="Genomic_DNA"/>
</dbReference>
<feature type="region of interest" description="Disordered" evidence="1">
    <location>
        <begin position="117"/>
        <end position="362"/>
    </location>
</feature>
<sequence>MPHQFDHIYAAFGYDHARCTVDALKAACRDNAIVVSTGAKKLELLRAVEKYYALQREGSGTADESFLDPDFSVKDYTVAKLRQVMSQHDIEYHSAKLSLNEAVAQFEASLDRIRAQYEEDNSGSEGEVEIEDEDEGGGGIEDGIEDEDEEMEDAFEPEIIPEVQPLRQPAPQGPRRGGRNNTTRGNVPASTNVPNVTTRSKTNNTNRANVPNVTTRANTKNASRGNVPTRTNVPNVTTRSNTNNHSANTSNIASQRPTDHTENRTNNRTNNRNNIRSNPNNPANNNPNSGLTNSSRRKFRTNSPPNDGLHNNSNANVNFNVNFLHDTNRSPNITSEQSCSQDRAPTTPLRRTNATNQGAAVDGNIPQTTRVARTARARRSVQDLLADDLSNKFDNIDIAEDQASLDRKRQQVLRLRRLESALEGAITTIVQKLRAGDVFAAADGLVEFAEELELDEKSIHQG</sequence>
<evidence type="ECO:0000313" key="3">
    <source>
        <dbReference type="Proteomes" id="UP000215453"/>
    </source>
</evidence>
<feature type="compositionally biased region" description="Polar residues" evidence="1">
    <location>
        <begin position="329"/>
        <end position="358"/>
    </location>
</feature>
<evidence type="ECO:0000256" key="1">
    <source>
        <dbReference type="SAM" id="MobiDB-lite"/>
    </source>
</evidence>
<gene>
    <name evidence="2" type="ORF">ZT1A5_G10364</name>
</gene>
<reference evidence="2 3" key="1">
    <citation type="submission" date="2016-10" db="EMBL/GenBank/DDBJ databases">
        <authorList>
            <person name="Varghese N."/>
        </authorList>
    </citation>
    <scope>NUCLEOTIDE SEQUENCE [LARGE SCALE GENOMIC DNA]</scope>
</reference>
<feature type="compositionally biased region" description="Polar residues" evidence="1">
    <location>
        <begin position="188"/>
        <end position="224"/>
    </location>
</feature>
<dbReference type="Proteomes" id="UP000215453">
    <property type="component" value="Chromosome 11"/>
</dbReference>
<proteinExistence type="predicted"/>
<name>A0A1Y6LZS1_ZYMTR</name>
<protein>
    <submittedName>
        <fullName evidence="2">Uncharacterized protein</fullName>
    </submittedName>
</protein>
<feature type="compositionally biased region" description="Low complexity" evidence="1">
    <location>
        <begin position="226"/>
        <end position="254"/>
    </location>
</feature>
<feature type="compositionally biased region" description="Low complexity" evidence="1">
    <location>
        <begin position="157"/>
        <end position="186"/>
    </location>
</feature>
<feature type="compositionally biased region" description="Acidic residues" evidence="1">
    <location>
        <begin position="118"/>
        <end position="156"/>
    </location>
</feature>
<evidence type="ECO:0000313" key="2">
    <source>
        <dbReference type="EMBL" id="SMY28918.1"/>
    </source>
</evidence>
<feature type="compositionally biased region" description="Low complexity" evidence="1">
    <location>
        <begin position="311"/>
        <end position="323"/>
    </location>
</feature>
<feature type="compositionally biased region" description="Low complexity" evidence="1">
    <location>
        <begin position="266"/>
        <end position="294"/>
    </location>
</feature>
<organism evidence="2 3">
    <name type="scientific">Zymoseptoria tritici ST99CH_1A5</name>
    <dbReference type="NCBI Taxonomy" id="1276529"/>
    <lineage>
        <taxon>Eukaryota</taxon>
        <taxon>Fungi</taxon>
        <taxon>Dikarya</taxon>
        <taxon>Ascomycota</taxon>
        <taxon>Pezizomycotina</taxon>
        <taxon>Dothideomycetes</taxon>
        <taxon>Dothideomycetidae</taxon>
        <taxon>Mycosphaerellales</taxon>
        <taxon>Mycosphaerellaceae</taxon>
        <taxon>Zymoseptoria</taxon>
    </lineage>
</organism>
<accession>A0A1Y6LZS1</accession>
<dbReference type="AlphaFoldDB" id="A0A1Y6LZS1"/>